<dbReference type="Gene3D" id="3.40.980.10">
    <property type="entry name" value="MoaB/Mog-like domain"/>
    <property type="match status" value="1"/>
</dbReference>
<organism evidence="3 4">
    <name type="scientific">Soehngenia longivitae</name>
    <dbReference type="NCBI Taxonomy" id="2562294"/>
    <lineage>
        <taxon>Bacteria</taxon>
        <taxon>Bacillati</taxon>
        <taxon>Bacillota</taxon>
        <taxon>Tissierellia</taxon>
        <taxon>Tissierellales</taxon>
        <taxon>Tissierellaceae</taxon>
        <taxon>Soehngenia</taxon>
    </lineage>
</organism>
<dbReference type="SUPFAM" id="SSF53218">
    <property type="entry name" value="Molybdenum cofactor biosynthesis proteins"/>
    <property type="match status" value="1"/>
</dbReference>
<evidence type="ECO:0000256" key="1">
    <source>
        <dbReference type="HAMAP-Rule" id="MF_00226"/>
    </source>
</evidence>
<dbReference type="Gene3D" id="3.90.950.20">
    <property type="entry name" value="CinA-like"/>
    <property type="match status" value="1"/>
</dbReference>
<evidence type="ECO:0000313" key="3">
    <source>
        <dbReference type="EMBL" id="TFZ39804.1"/>
    </source>
</evidence>
<gene>
    <name evidence="1" type="primary">cinA</name>
    <name evidence="3" type="ORF">E4100_07155</name>
</gene>
<dbReference type="PANTHER" id="PTHR13939:SF0">
    <property type="entry name" value="NMN AMIDOHYDROLASE-LIKE PROTEIN YFAY"/>
    <property type="match status" value="1"/>
</dbReference>
<evidence type="ECO:0000259" key="2">
    <source>
        <dbReference type="SMART" id="SM00852"/>
    </source>
</evidence>
<dbReference type="InterPro" id="IPR036425">
    <property type="entry name" value="MoaB/Mog-like_dom_sf"/>
</dbReference>
<comment type="similarity">
    <text evidence="1">Belongs to the CinA family.</text>
</comment>
<proteinExistence type="inferred from homology"/>
<feature type="domain" description="MoaB/Mog" evidence="2">
    <location>
        <begin position="4"/>
        <end position="170"/>
    </location>
</feature>
<dbReference type="InterPro" id="IPR036653">
    <property type="entry name" value="CinA-like_C"/>
</dbReference>
<keyword evidence="4" id="KW-1185">Reference proteome</keyword>
<dbReference type="CDD" id="cd00885">
    <property type="entry name" value="cinA"/>
    <property type="match status" value="1"/>
</dbReference>
<dbReference type="InterPro" id="IPR008135">
    <property type="entry name" value="Competence-induced_CinA"/>
</dbReference>
<name>A0A4Z0D592_9FIRM</name>
<dbReference type="NCBIfam" id="NF001813">
    <property type="entry name" value="PRK00549.1"/>
    <property type="match status" value="1"/>
</dbReference>
<dbReference type="NCBIfam" id="TIGR00177">
    <property type="entry name" value="molyb_syn"/>
    <property type="match status" value="1"/>
</dbReference>
<dbReference type="InterPro" id="IPR001453">
    <property type="entry name" value="MoaB/Mog_dom"/>
</dbReference>
<dbReference type="SUPFAM" id="SSF142433">
    <property type="entry name" value="CinA-like"/>
    <property type="match status" value="1"/>
</dbReference>
<reference evidence="3 4" key="1">
    <citation type="submission" date="2019-03" db="EMBL/GenBank/DDBJ databases">
        <title>Draft genome sequence data and analysis of a Fermenting Bacterium, Soehngenia longevitae strain 1933PT, isolated from petroleum reservoir in Azerbaijan.</title>
        <authorList>
            <person name="Grouzdev D.S."/>
            <person name="Bidzhieva S.K."/>
            <person name="Sokolova D.S."/>
            <person name="Tourova T.P."/>
            <person name="Poltaraus A.B."/>
            <person name="Nazina T.N."/>
        </authorList>
    </citation>
    <scope>NUCLEOTIDE SEQUENCE [LARGE SCALE GENOMIC DNA]</scope>
    <source>
        <strain evidence="3 4">1933P</strain>
    </source>
</reference>
<dbReference type="Gene3D" id="3.30.70.2860">
    <property type="match status" value="1"/>
</dbReference>
<dbReference type="RefSeq" id="WP_135271356.1">
    <property type="nucleotide sequence ID" value="NZ_SRIB01000009.1"/>
</dbReference>
<dbReference type="PIRSF" id="PIRSF006728">
    <property type="entry name" value="CinA"/>
    <property type="match status" value="1"/>
</dbReference>
<dbReference type="Pfam" id="PF00994">
    <property type="entry name" value="MoCF_biosynth"/>
    <property type="match status" value="1"/>
</dbReference>
<dbReference type="PANTHER" id="PTHR13939">
    <property type="entry name" value="NICOTINAMIDE-NUCLEOTIDE AMIDOHYDROLASE PNCC"/>
    <property type="match status" value="1"/>
</dbReference>
<dbReference type="InterPro" id="IPR008136">
    <property type="entry name" value="CinA_C"/>
</dbReference>
<sequence>MKAEIINVGTEILLGSIINTNSVYICKKLVEVGIEPIFQTSVVDDTELVKIAFKNALERANLIIITGGLGPTEDDLTKEALAQLLGLNLELDLNAKQTIENYFKNNNKKMTSNNYKQALKLKNSELIPNNNGTAPGIFLELNGNKIFLLPGPPNELIPMFEECVLPKLKTDIYLVTKSINTLEISESELETILREIEIYYPEIEIATYASYGAVEIKIIGKGYDLNDLNYKISRVIDTIDSKIHNYIYGFDYSSIEEMLVDKLKRSKQKISIAESVTGGIITSRITRIPGASEVLDRGIVTYTIESKIDELGVSKNTIDTYGVVSEQVVVEMAKGIYNKTKSDYCIATTGFAGPSADKGKTVGENYICIYTEGNPIVIYNQFKGTREMIQQKIANLALAKLTIQINNKLTLNKN</sequence>
<dbReference type="AlphaFoldDB" id="A0A4Z0D592"/>
<dbReference type="Pfam" id="PF02464">
    <property type="entry name" value="CinA"/>
    <property type="match status" value="1"/>
</dbReference>
<dbReference type="SMART" id="SM00852">
    <property type="entry name" value="MoCF_biosynth"/>
    <property type="match status" value="1"/>
</dbReference>
<comment type="caution">
    <text evidence="3">The sequence shown here is derived from an EMBL/GenBank/DDBJ whole genome shotgun (WGS) entry which is preliminary data.</text>
</comment>
<dbReference type="Proteomes" id="UP000298381">
    <property type="component" value="Unassembled WGS sequence"/>
</dbReference>
<dbReference type="EMBL" id="SRIB01000009">
    <property type="protein sequence ID" value="TFZ39804.1"/>
    <property type="molecule type" value="Genomic_DNA"/>
</dbReference>
<dbReference type="Pfam" id="PF18146">
    <property type="entry name" value="CinA_KH"/>
    <property type="match status" value="1"/>
</dbReference>
<dbReference type="InterPro" id="IPR050101">
    <property type="entry name" value="CinA"/>
</dbReference>
<dbReference type="NCBIfam" id="TIGR00200">
    <property type="entry name" value="cinA_nterm"/>
    <property type="match status" value="1"/>
</dbReference>
<dbReference type="InterPro" id="IPR041424">
    <property type="entry name" value="CinA_KH"/>
</dbReference>
<evidence type="ECO:0000313" key="4">
    <source>
        <dbReference type="Proteomes" id="UP000298381"/>
    </source>
</evidence>
<accession>A0A4Z0D592</accession>
<dbReference type="OrthoDB" id="9801454at2"/>
<dbReference type="NCBIfam" id="TIGR00199">
    <property type="entry name" value="PncC_domain"/>
    <property type="match status" value="1"/>
</dbReference>
<dbReference type="HAMAP" id="MF_00226_B">
    <property type="entry name" value="CinA_B"/>
    <property type="match status" value="1"/>
</dbReference>
<protein>
    <recommendedName>
        <fullName evidence="1">Putative competence-damage inducible protein</fullName>
    </recommendedName>
</protein>